<dbReference type="Gene3D" id="2.60.40.10">
    <property type="entry name" value="Immunoglobulins"/>
    <property type="match status" value="1"/>
</dbReference>
<organism evidence="6 7">
    <name type="scientific">Sarcophilus harrisii</name>
    <name type="common">Tasmanian devil</name>
    <name type="synonym">Sarcophilus laniarius</name>
    <dbReference type="NCBI Taxonomy" id="9305"/>
    <lineage>
        <taxon>Eukaryota</taxon>
        <taxon>Metazoa</taxon>
        <taxon>Chordata</taxon>
        <taxon>Craniata</taxon>
        <taxon>Vertebrata</taxon>
        <taxon>Euteleostomi</taxon>
        <taxon>Mammalia</taxon>
        <taxon>Metatheria</taxon>
        <taxon>Dasyuromorphia</taxon>
        <taxon>Dasyuridae</taxon>
        <taxon>Sarcophilus</taxon>
    </lineage>
</organism>
<accession>A0A7N4V4V9</accession>
<dbReference type="InterPro" id="IPR036179">
    <property type="entry name" value="Ig-like_dom_sf"/>
</dbReference>
<evidence type="ECO:0000313" key="7">
    <source>
        <dbReference type="Proteomes" id="UP000007648"/>
    </source>
</evidence>
<protein>
    <recommendedName>
        <fullName evidence="5">Ig-like domain-containing protein</fullName>
    </recommendedName>
</protein>
<dbReference type="InterPro" id="IPR007110">
    <property type="entry name" value="Ig-like_dom"/>
</dbReference>
<keyword evidence="3" id="KW-1133">Transmembrane helix</keyword>
<evidence type="ECO:0000256" key="3">
    <source>
        <dbReference type="ARBA" id="ARBA00022989"/>
    </source>
</evidence>
<dbReference type="GO" id="GO:0007155">
    <property type="term" value="P:cell adhesion"/>
    <property type="evidence" value="ECO:0007669"/>
    <property type="project" value="TreeGrafter"/>
</dbReference>
<proteinExistence type="predicted"/>
<reference evidence="6" key="3">
    <citation type="submission" date="2025-09" db="UniProtKB">
        <authorList>
            <consortium name="Ensembl"/>
        </authorList>
    </citation>
    <scope>IDENTIFICATION</scope>
</reference>
<comment type="subcellular location">
    <subcellularLocation>
        <location evidence="1">Membrane</location>
        <topology evidence="1">Single-pass membrane protein</topology>
    </subcellularLocation>
</comment>
<evidence type="ECO:0000256" key="1">
    <source>
        <dbReference type="ARBA" id="ARBA00004167"/>
    </source>
</evidence>
<dbReference type="PANTHER" id="PTHR12035:SF125">
    <property type="entry name" value="SIALIC ACID-BINDING IG-LIKE LECTIN 5"/>
    <property type="match status" value="1"/>
</dbReference>
<evidence type="ECO:0000256" key="4">
    <source>
        <dbReference type="ARBA" id="ARBA00023136"/>
    </source>
</evidence>
<evidence type="ECO:0000259" key="5">
    <source>
        <dbReference type="PROSITE" id="PS50835"/>
    </source>
</evidence>
<dbReference type="InterPro" id="IPR013783">
    <property type="entry name" value="Ig-like_fold"/>
</dbReference>
<keyword evidence="4" id="KW-0472">Membrane</keyword>
<sequence length="209" mass="22643">DILDSGCQVTLTCIAPGNCKEGTSPNFLWTGSALSSHGFVSQNLQSPKLLFTPKLQDNGTDLTCQVTFPVAKVTTKTTVQLRIAYSLRILNHSCLWTEGRLFCTCSILGKQTSSLLWWVGESMVDGNSTDDMLQVAYNTSESQINSSLTLKPDPGLSIRCEGRDLHGTQSVSVLLLIPGNASSSPWNYLNWLIKGALCGSIISALFFTC</sequence>
<feature type="domain" description="Ig-like" evidence="5">
    <location>
        <begin position="1"/>
        <end position="80"/>
    </location>
</feature>
<reference evidence="6" key="2">
    <citation type="submission" date="2025-08" db="UniProtKB">
        <authorList>
            <consortium name="Ensembl"/>
        </authorList>
    </citation>
    <scope>IDENTIFICATION</scope>
</reference>
<name>A0A7N4V4V9_SARHA</name>
<dbReference type="GO" id="GO:0033691">
    <property type="term" value="F:sialic acid binding"/>
    <property type="evidence" value="ECO:0007669"/>
    <property type="project" value="TreeGrafter"/>
</dbReference>
<evidence type="ECO:0000313" key="6">
    <source>
        <dbReference type="Ensembl" id="ENSSHAP00000038843.1"/>
    </source>
</evidence>
<dbReference type="InterPro" id="IPR051036">
    <property type="entry name" value="SIGLEC"/>
</dbReference>
<dbReference type="PROSITE" id="PS50835">
    <property type="entry name" value="IG_LIKE"/>
    <property type="match status" value="1"/>
</dbReference>
<dbReference type="Ensembl" id="ENSSHAT00000032425.1">
    <property type="protein sequence ID" value="ENSSHAP00000038843.1"/>
    <property type="gene ID" value="ENSSHAG00000029359.1"/>
</dbReference>
<reference evidence="6 7" key="1">
    <citation type="journal article" date="2011" name="Proc. Natl. Acad. Sci. U.S.A.">
        <title>Genetic diversity and population structure of the endangered marsupial Sarcophilus harrisii (Tasmanian devil).</title>
        <authorList>
            <person name="Miller W."/>
            <person name="Hayes V.M."/>
            <person name="Ratan A."/>
            <person name="Petersen D.C."/>
            <person name="Wittekindt N.E."/>
            <person name="Miller J."/>
            <person name="Walenz B."/>
            <person name="Knight J."/>
            <person name="Qi J."/>
            <person name="Zhao F."/>
            <person name="Wang Q."/>
            <person name="Bedoya-Reina O.C."/>
            <person name="Katiyar N."/>
            <person name="Tomsho L.P."/>
            <person name="Kasson L.M."/>
            <person name="Hardie R.A."/>
            <person name="Woodbridge P."/>
            <person name="Tindall E.A."/>
            <person name="Bertelsen M.F."/>
            <person name="Dixon D."/>
            <person name="Pyecroft S."/>
            <person name="Helgen K.M."/>
            <person name="Lesk A.M."/>
            <person name="Pringle T.H."/>
            <person name="Patterson N."/>
            <person name="Zhang Y."/>
            <person name="Kreiss A."/>
            <person name="Woods G.M."/>
            <person name="Jones M.E."/>
            <person name="Schuster S.C."/>
        </authorList>
    </citation>
    <scope>NUCLEOTIDE SEQUENCE [LARGE SCALE GENOMIC DNA]</scope>
</reference>
<keyword evidence="7" id="KW-1185">Reference proteome</keyword>
<keyword evidence="2" id="KW-0812">Transmembrane</keyword>
<dbReference type="Proteomes" id="UP000007648">
    <property type="component" value="Unassembled WGS sequence"/>
</dbReference>
<dbReference type="GO" id="GO:0005886">
    <property type="term" value="C:plasma membrane"/>
    <property type="evidence" value="ECO:0007669"/>
    <property type="project" value="TreeGrafter"/>
</dbReference>
<dbReference type="SUPFAM" id="SSF48726">
    <property type="entry name" value="Immunoglobulin"/>
    <property type="match status" value="1"/>
</dbReference>
<evidence type="ECO:0000256" key="2">
    <source>
        <dbReference type="ARBA" id="ARBA00022692"/>
    </source>
</evidence>
<dbReference type="PANTHER" id="PTHR12035">
    <property type="entry name" value="SIALIC ACID BINDING IMMUNOGLOBULIN-LIKE LECTIN"/>
    <property type="match status" value="1"/>
</dbReference>
<dbReference type="AlphaFoldDB" id="A0A7N4V4V9"/>
<dbReference type="InParanoid" id="A0A7N4V4V9"/>